<evidence type="ECO:0000259" key="8">
    <source>
        <dbReference type="PROSITE" id="PS50893"/>
    </source>
</evidence>
<dbReference type="SMART" id="SM00382">
    <property type="entry name" value="AAA"/>
    <property type="match status" value="1"/>
</dbReference>
<feature type="domain" description="ABC transporter" evidence="8">
    <location>
        <begin position="4"/>
        <end position="249"/>
    </location>
</feature>
<evidence type="ECO:0000256" key="7">
    <source>
        <dbReference type="ARBA" id="ARBA00023136"/>
    </source>
</evidence>
<evidence type="ECO:0000313" key="9">
    <source>
        <dbReference type="EMBL" id="UTW03287.1"/>
    </source>
</evidence>
<name>A0ABY5GVL4_9GAMM</name>
<dbReference type="Proteomes" id="UP001059950">
    <property type="component" value="Chromosome"/>
</dbReference>
<protein>
    <submittedName>
        <fullName evidence="9">ABC transporter ATP-binding protein</fullName>
    </submittedName>
</protein>
<evidence type="ECO:0000256" key="2">
    <source>
        <dbReference type="ARBA" id="ARBA00005417"/>
    </source>
</evidence>
<sequence>MISCKAIKVTFNAGTASEKQALRGVDLEIPQGEFVTVIGSNGAGKSTLLNTIAGDIRASSGKLMFDAWDVTRVSAAGRTRDVARVFQDPLAGTCGNMTVEENMALAYGRGRRGGFKPALNDDLRDLFRDQLKRLNLGLENRLSAEMGLLSGGQRQSISLLMAALQPSKILLLDEHTAALDPKTAALVMDITDQIVEEKQLTVMMVTHSMRQALDHGSRTIMMHEGKVMFDLSGKERSQYDVKDLLNLFAKARGDNEELDDDKLLLEA</sequence>
<evidence type="ECO:0000256" key="3">
    <source>
        <dbReference type="ARBA" id="ARBA00022448"/>
    </source>
</evidence>
<comment type="similarity">
    <text evidence="2">Belongs to the ABC transporter superfamily.</text>
</comment>
<evidence type="ECO:0000313" key="10">
    <source>
        <dbReference type="Proteomes" id="UP001059950"/>
    </source>
</evidence>
<reference evidence="9" key="1">
    <citation type="submission" date="2021-04" db="EMBL/GenBank/DDBJ databases">
        <title>Oceanospirillales bacteria with DddD are important DMSP degraders in coastal seawater.</title>
        <authorList>
            <person name="Liu J."/>
        </authorList>
    </citation>
    <scope>NUCLEOTIDE SEQUENCE</scope>
    <source>
        <strain evidence="9">GY6</strain>
    </source>
</reference>
<evidence type="ECO:0000256" key="1">
    <source>
        <dbReference type="ARBA" id="ARBA00004202"/>
    </source>
</evidence>
<keyword evidence="5" id="KW-0547">Nucleotide-binding</keyword>
<evidence type="ECO:0000256" key="4">
    <source>
        <dbReference type="ARBA" id="ARBA00022475"/>
    </source>
</evidence>
<evidence type="ECO:0000256" key="5">
    <source>
        <dbReference type="ARBA" id="ARBA00022741"/>
    </source>
</evidence>
<keyword evidence="6 9" id="KW-0067">ATP-binding</keyword>
<dbReference type="Pfam" id="PF00005">
    <property type="entry name" value="ABC_tran"/>
    <property type="match status" value="1"/>
</dbReference>
<dbReference type="InterPro" id="IPR027417">
    <property type="entry name" value="P-loop_NTPase"/>
</dbReference>
<dbReference type="PROSITE" id="PS50893">
    <property type="entry name" value="ABC_TRANSPORTER_2"/>
    <property type="match status" value="1"/>
</dbReference>
<accession>A0ABY5GVL4</accession>
<keyword evidence="3" id="KW-0813">Transport</keyword>
<keyword evidence="10" id="KW-1185">Reference proteome</keyword>
<keyword evidence="7" id="KW-0472">Membrane</keyword>
<organism evidence="9 10">
    <name type="scientific">Amphritea atlantica</name>
    <dbReference type="NCBI Taxonomy" id="355243"/>
    <lineage>
        <taxon>Bacteria</taxon>
        <taxon>Pseudomonadati</taxon>
        <taxon>Pseudomonadota</taxon>
        <taxon>Gammaproteobacteria</taxon>
        <taxon>Oceanospirillales</taxon>
        <taxon>Oceanospirillaceae</taxon>
        <taxon>Amphritea</taxon>
    </lineage>
</organism>
<keyword evidence="4" id="KW-1003">Cell membrane</keyword>
<dbReference type="EMBL" id="CP073344">
    <property type="protein sequence ID" value="UTW03287.1"/>
    <property type="molecule type" value="Genomic_DNA"/>
</dbReference>
<dbReference type="GO" id="GO:0005524">
    <property type="term" value="F:ATP binding"/>
    <property type="evidence" value="ECO:0007669"/>
    <property type="project" value="UniProtKB-KW"/>
</dbReference>
<proteinExistence type="inferred from homology"/>
<comment type="subcellular location">
    <subcellularLocation>
        <location evidence="1">Cell membrane</location>
        <topology evidence="1">Peripheral membrane protein</topology>
    </subcellularLocation>
</comment>
<evidence type="ECO:0000256" key="6">
    <source>
        <dbReference type="ARBA" id="ARBA00022840"/>
    </source>
</evidence>
<dbReference type="Gene3D" id="3.40.50.300">
    <property type="entry name" value="P-loop containing nucleotide triphosphate hydrolases"/>
    <property type="match status" value="1"/>
</dbReference>
<dbReference type="InterPro" id="IPR003439">
    <property type="entry name" value="ABC_transporter-like_ATP-bd"/>
</dbReference>
<dbReference type="SUPFAM" id="SSF52540">
    <property type="entry name" value="P-loop containing nucleoside triphosphate hydrolases"/>
    <property type="match status" value="1"/>
</dbReference>
<dbReference type="PANTHER" id="PTHR42788:SF7">
    <property type="entry name" value="NITRATE ABC TRANSPORTER ATP-BINDING PROTEIN"/>
    <property type="match status" value="1"/>
</dbReference>
<gene>
    <name evidence="9" type="ORF">KDX31_18525</name>
</gene>
<dbReference type="InterPro" id="IPR003593">
    <property type="entry name" value="AAA+_ATPase"/>
</dbReference>
<dbReference type="InterPro" id="IPR050166">
    <property type="entry name" value="ABC_transporter_ATP-bind"/>
</dbReference>
<dbReference type="PANTHER" id="PTHR42788">
    <property type="entry name" value="TAURINE IMPORT ATP-BINDING PROTEIN-RELATED"/>
    <property type="match status" value="1"/>
</dbReference>